<reference evidence="8" key="1">
    <citation type="journal article" date="2021" name="J. Hered.">
        <title>Genome Assembly of Salicaceae Populus deltoides (Eastern Cottonwood) I-69 Based on Nanopore Sequencing and Hi-C Technologies.</title>
        <authorList>
            <person name="Bai S."/>
            <person name="Wu H."/>
            <person name="Zhang J."/>
            <person name="Pan Z."/>
            <person name="Zhao W."/>
            <person name="Li Z."/>
            <person name="Tong C."/>
        </authorList>
    </citation>
    <scope>NUCLEOTIDE SEQUENCE</scope>
    <source>
        <tissue evidence="8">Leaf</tissue>
    </source>
</reference>
<gene>
    <name evidence="8" type="ORF">H0E87_015300</name>
</gene>
<evidence type="ECO:0000256" key="7">
    <source>
        <dbReference type="SAM" id="MobiDB-lite"/>
    </source>
</evidence>
<evidence type="ECO:0000256" key="3">
    <source>
        <dbReference type="ARBA" id="ARBA00022692"/>
    </source>
</evidence>
<dbReference type="GO" id="GO:0015297">
    <property type="term" value="F:antiporter activity"/>
    <property type="evidence" value="ECO:0007669"/>
    <property type="project" value="InterPro"/>
</dbReference>
<dbReference type="Proteomes" id="UP000807159">
    <property type="component" value="Chromosome 8"/>
</dbReference>
<feature type="transmembrane region" description="Helical" evidence="6">
    <location>
        <begin position="324"/>
        <end position="345"/>
    </location>
</feature>
<organism evidence="8 9">
    <name type="scientific">Populus deltoides</name>
    <name type="common">Eastern poplar</name>
    <name type="synonym">Eastern cottonwood</name>
    <dbReference type="NCBI Taxonomy" id="3696"/>
    <lineage>
        <taxon>Eukaryota</taxon>
        <taxon>Viridiplantae</taxon>
        <taxon>Streptophyta</taxon>
        <taxon>Embryophyta</taxon>
        <taxon>Tracheophyta</taxon>
        <taxon>Spermatophyta</taxon>
        <taxon>Magnoliopsida</taxon>
        <taxon>eudicotyledons</taxon>
        <taxon>Gunneridae</taxon>
        <taxon>Pentapetalae</taxon>
        <taxon>rosids</taxon>
        <taxon>fabids</taxon>
        <taxon>Malpighiales</taxon>
        <taxon>Salicaceae</taxon>
        <taxon>Saliceae</taxon>
        <taxon>Populus</taxon>
    </lineage>
</organism>
<name>A0A8T2Y4I5_POPDE</name>
<dbReference type="CDD" id="cd13132">
    <property type="entry name" value="MATE_eukaryotic"/>
    <property type="match status" value="1"/>
</dbReference>
<keyword evidence="9" id="KW-1185">Reference proteome</keyword>
<evidence type="ECO:0000256" key="5">
    <source>
        <dbReference type="ARBA" id="ARBA00023136"/>
    </source>
</evidence>
<evidence type="ECO:0000256" key="4">
    <source>
        <dbReference type="ARBA" id="ARBA00022989"/>
    </source>
</evidence>
<dbReference type="GO" id="GO:1990961">
    <property type="term" value="P:xenobiotic detoxification by transmembrane export across the plasma membrane"/>
    <property type="evidence" value="ECO:0007669"/>
    <property type="project" value="InterPro"/>
</dbReference>
<dbReference type="PANTHER" id="PTHR11206">
    <property type="entry name" value="MULTIDRUG RESISTANCE PROTEIN"/>
    <property type="match status" value="1"/>
</dbReference>
<sequence length="491" mass="53193">MEGGRQSLVSPQNDHQNPDQHLRSTNSSIASSFTPDPDDIPLINSVRDFSREFFRESKKLWYLAGPAIFTTLCQYSLGAITQLLAGHVGTLDLAAVSVENSVIAGFSFGIMLGMGSALETLCGQAYGAGQLDMLGLYMQRSWVILNATAVILTLLYIFAGPFLKLIGQTAEISQAAGMFSVWMIPQLFAYAMNFPIAKFLQAQSKMMVMAAIAAVALVFHAVFSWLLMLKLGWGLVGAAVVLNASWWFIVIAQLLYIFIGTCGEAWTGLSWKAFQNLWGFVRLSLASAVMLCLEVWYFMALLLFAGYLKNAELAVDALSISTNIVGWALMIAIGINAALSVRVSNELGAAHPRTAKFSLVVATLASLMIGLVIALILVLARNLYPDLFTNDAGVKELVKQLTPLLAVCIIINNVQPVLSGVAIGAGWQAAVAFVNIGCYYIFGIPLGLILGYWLQMGVQGIWIGMLTGTAVQTVVLFWMIGKTNWNTEVTT</sequence>
<dbReference type="InterPro" id="IPR045069">
    <property type="entry name" value="MATE_euk"/>
</dbReference>
<feature type="transmembrane region" description="Helical" evidence="6">
    <location>
        <begin position="460"/>
        <end position="480"/>
    </location>
</feature>
<dbReference type="Pfam" id="PF01554">
    <property type="entry name" value="MatE"/>
    <property type="match status" value="2"/>
</dbReference>
<comment type="caution">
    <text evidence="8">The sequence shown here is derived from an EMBL/GenBank/DDBJ whole genome shotgun (WGS) entry which is preliminary data.</text>
</comment>
<dbReference type="GO" id="GO:0042910">
    <property type="term" value="F:xenobiotic transmembrane transporter activity"/>
    <property type="evidence" value="ECO:0007669"/>
    <property type="project" value="InterPro"/>
</dbReference>
<comment type="similarity">
    <text evidence="2 6">Belongs to the multi antimicrobial extrusion (MATE) (TC 2.A.66.1) family.</text>
</comment>
<feature type="transmembrane region" description="Helical" evidence="6">
    <location>
        <begin position="142"/>
        <end position="163"/>
    </location>
</feature>
<dbReference type="InterPro" id="IPR002528">
    <property type="entry name" value="MATE_fam"/>
</dbReference>
<evidence type="ECO:0000256" key="1">
    <source>
        <dbReference type="ARBA" id="ARBA00004141"/>
    </source>
</evidence>
<feature type="transmembrane region" description="Helical" evidence="6">
    <location>
        <begin position="430"/>
        <end position="454"/>
    </location>
</feature>
<comment type="subcellular location">
    <subcellularLocation>
        <location evidence="1">Membrane</location>
        <topology evidence="1">Multi-pass membrane protein</topology>
    </subcellularLocation>
</comment>
<dbReference type="AlphaFoldDB" id="A0A8T2Y4I5"/>
<feature type="region of interest" description="Disordered" evidence="7">
    <location>
        <begin position="1"/>
        <end position="35"/>
    </location>
</feature>
<proteinExistence type="inferred from homology"/>
<dbReference type="NCBIfam" id="TIGR00797">
    <property type="entry name" value="matE"/>
    <property type="match status" value="1"/>
</dbReference>
<feature type="transmembrane region" description="Helical" evidence="6">
    <location>
        <begin position="280"/>
        <end position="304"/>
    </location>
</feature>
<protein>
    <recommendedName>
        <fullName evidence="6">Protein DETOXIFICATION</fullName>
    </recommendedName>
    <alternativeName>
        <fullName evidence="6">Multidrug and toxic compound extrusion protein</fullName>
    </alternativeName>
</protein>
<feature type="transmembrane region" description="Helical" evidence="6">
    <location>
        <begin position="206"/>
        <end position="227"/>
    </location>
</feature>
<feature type="transmembrane region" description="Helical" evidence="6">
    <location>
        <begin position="60"/>
        <end position="81"/>
    </location>
</feature>
<feature type="compositionally biased region" description="Polar residues" evidence="7">
    <location>
        <begin position="23"/>
        <end position="34"/>
    </location>
</feature>
<keyword evidence="5 6" id="KW-0472">Membrane</keyword>
<evidence type="ECO:0000313" key="8">
    <source>
        <dbReference type="EMBL" id="KAH8500007.1"/>
    </source>
</evidence>
<keyword evidence="4 6" id="KW-1133">Transmembrane helix</keyword>
<feature type="transmembrane region" description="Helical" evidence="6">
    <location>
        <begin position="175"/>
        <end position="194"/>
    </location>
</feature>
<feature type="transmembrane region" description="Helical" evidence="6">
    <location>
        <begin position="357"/>
        <end position="380"/>
    </location>
</feature>
<dbReference type="GO" id="GO:0016020">
    <property type="term" value="C:membrane"/>
    <property type="evidence" value="ECO:0007669"/>
    <property type="project" value="UniProtKB-SubCell"/>
</dbReference>
<keyword evidence="3 6" id="KW-0812">Transmembrane</keyword>
<feature type="transmembrane region" description="Helical" evidence="6">
    <location>
        <begin position="101"/>
        <end position="121"/>
    </location>
</feature>
<evidence type="ECO:0000256" key="6">
    <source>
        <dbReference type="RuleBase" id="RU004914"/>
    </source>
</evidence>
<accession>A0A8T2Y4I5</accession>
<dbReference type="EMBL" id="JACEGQ020000008">
    <property type="protein sequence ID" value="KAH8500007.1"/>
    <property type="molecule type" value="Genomic_DNA"/>
</dbReference>
<evidence type="ECO:0000313" key="9">
    <source>
        <dbReference type="Proteomes" id="UP000807159"/>
    </source>
</evidence>
<feature type="transmembrane region" description="Helical" evidence="6">
    <location>
        <begin position="400"/>
        <end position="423"/>
    </location>
</feature>
<feature type="transmembrane region" description="Helical" evidence="6">
    <location>
        <begin position="233"/>
        <end position="259"/>
    </location>
</feature>
<evidence type="ECO:0000256" key="2">
    <source>
        <dbReference type="ARBA" id="ARBA00010199"/>
    </source>
</evidence>